<reference evidence="2 3" key="1">
    <citation type="submission" date="2011-10" db="EMBL/GenBank/DDBJ databases">
        <authorList>
            <person name="Genoscope - CEA"/>
        </authorList>
    </citation>
    <scope>NUCLEOTIDE SEQUENCE [LARGE SCALE GENOMIC DNA]</scope>
    <source>
        <strain evidence="2 3">RCC 1105</strain>
    </source>
</reference>
<evidence type="ECO:0000313" key="2">
    <source>
        <dbReference type="EMBL" id="CCO19522.1"/>
    </source>
</evidence>
<protein>
    <submittedName>
        <fullName evidence="2">Uncharacterized protein</fullName>
    </submittedName>
</protein>
<gene>
    <name evidence="2" type="ordered locus">Bathy14g00160</name>
</gene>
<name>K8EMT2_9CHLO</name>
<dbReference type="KEGG" id="bpg:Bathy14g00160"/>
<dbReference type="AlphaFoldDB" id="K8EMT2"/>
<dbReference type="RefSeq" id="XP_007509065.1">
    <property type="nucleotide sequence ID" value="XM_007509003.1"/>
</dbReference>
<keyword evidence="3" id="KW-1185">Reference proteome</keyword>
<accession>K8EMT2</accession>
<evidence type="ECO:0000256" key="1">
    <source>
        <dbReference type="SAM" id="MobiDB-lite"/>
    </source>
</evidence>
<dbReference type="GeneID" id="19011791"/>
<dbReference type="Proteomes" id="UP000198341">
    <property type="component" value="Chromosome 14"/>
</dbReference>
<proteinExistence type="predicted"/>
<evidence type="ECO:0000313" key="3">
    <source>
        <dbReference type="Proteomes" id="UP000198341"/>
    </source>
</evidence>
<sequence>MSMSSGTPRPLDTDDDSEDAAKKATTKGTPPPTTTTEMKASPGHRSLFSRVSTFGSDLVNALGDGIN</sequence>
<dbReference type="EMBL" id="FO082265">
    <property type="protein sequence ID" value="CCO19522.1"/>
    <property type="molecule type" value="Genomic_DNA"/>
</dbReference>
<feature type="region of interest" description="Disordered" evidence="1">
    <location>
        <begin position="1"/>
        <end position="45"/>
    </location>
</feature>
<organism evidence="2 3">
    <name type="scientific">Bathycoccus prasinos</name>
    <dbReference type="NCBI Taxonomy" id="41875"/>
    <lineage>
        <taxon>Eukaryota</taxon>
        <taxon>Viridiplantae</taxon>
        <taxon>Chlorophyta</taxon>
        <taxon>Mamiellophyceae</taxon>
        <taxon>Mamiellales</taxon>
        <taxon>Bathycoccaceae</taxon>
        <taxon>Bathycoccus</taxon>
    </lineage>
</organism>